<dbReference type="InterPro" id="IPR050810">
    <property type="entry name" value="Bact_Secretion_Sys_Channel"/>
</dbReference>
<dbReference type="Gene3D" id="3.30.1370.120">
    <property type="match status" value="2"/>
</dbReference>
<dbReference type="Proteomes" id="UP000267464">
    <property type="component" value="Unassembled WGS sequence"/>
</dbReference>
<dbReference type="OrthoDB" id="9775455at2"/>
<keyword evidence="3 4" id="KW-0813">Transport</keyword>
<organism evidence="7 8">
    <name type="scientific">Piscinibacter terrae</name>
    <dbReference type="NCBI Taxonomy" id="2496871"/>
    <lineage>
        <taxon>Bacteria</taxon>
        <taxon>Pseudomonadati</taxon>
        <taxon>Pseudomonadota</taxon>
        <taxon>Betaproteobacteria</taxon>
        <taxon>Burkholderiales</taxon>
        <taxon>Sphaerotilaceae</taxon>
        <taxon>Piscinibacter</taxon>
    </lineage>
</organism>
<dbReference type="AlphaFoldDB" id="A0A3N7HK19"/>
<dbReference type="GO" id="GO:0030257">
    <property type="term" value="C:type III protein secretion system complex"/>
    <property type="evidence" value="ECO:0007669"/>
    <property type="project" value="UniProtKB-UniRule"/>
</dbReference>
<reference evidence="7 8" key="2">
    <citation type="submission" date="2018-12" db="EMBL/GenBank/DDBJ databases">
        <title>Rhizobacter gummiphilus sp. nov., a rubber-degrading bacterium isolated from the soil of a botanical garden in Japan.</title>
        <authorList>
            <person name="Shunsuke S.S."/>
        </authorList>
    </citation>
    <scope>NUCLEOTIDE SEQUENCE [LARGE SCALE GENOMIC DNA]</scope>
    <source>
        <strain evidence="7 8">S-16</strain>
    </source>
</reference>
<evidence type="ECO:0000313" key="7">
    <source>
        <dbReference type="EMBL" id="RQP21316.1"/>
    </source>
</evidence>
<comment type="caution">
    <text evidence="7">The sequence shown here is derived from an EMBL/GenBank/DDBJ whole genome shotgun (WGS) entry which is preliminary data.</text>
</comment>
<evidence type="ECO:0000259" key="5">
    <source>
        <dbReference type="Pfam" id="PF00263"/>
    </source>
</evidence>
<dbReference type="InterPro" id="IPR003522">
    <property type="entry name" value="T3SS_OM_pore_YscC"/>
</dbReference>
<comment type="similarity">
    <text evidence="3">Belongs to the bacterial secretin family. T3SS SctC subfamily.</text>
</comment>
<dbReference type="NCBIfam" id="TIGR02516">
    <property type="entry name" value="type_III_yscC"/>
    <property type="match status" value="1"/>
</dbReference>
<feature type="domain" description="NolW-like" evidence="6">
    <location>
        <begin position="178"/>
        <end position="307"/>
    </location>
</feature>
<dbReference type="PRINTS" id="PR01337">
    <property type="entry name" value="TYPE3OMGPROT"/>
</dbReference>
<name>A0A3N7HK19_9BURK</name>
<feature type="chain" id="PRO_5026401171" description="Type 3 secretion system secretin" evidence="3">
    <location>
        <begin position="24"/>
        <end position="558"/>
    </location>
</feature>
<sequence length="558" mass="59474" precursor="true">MIAPHRFARIALIVALACFAAHANAGEPRWKDEMFVYAAKGKNLKEFLREFGASQGLMVVVAKEVDGTVNGKFNLLPGSLMELLSASFGFIWHAEGNVVYVTPASDVRSDVVHMSNTGVGRLRQALEQLNIPDRRFPILYDARQNSAIVSGPSRYVELVMQTAKAVDQNLNIGTGSEVRVFPLRYAWAADTSFKHGNREERIPGVATVLSQLYGNDTGVQLPAARPARAGTPADALRALGLVGTATSAVGKGRLALDAPPPEAAAPRGSEGGLPQFRADGRMNAVIVRDVPERMRAHEAAIKALDVKAGLVEIEVRIIEVNVDAAESLGINWRFRDQRNDYQVGSGNLPTLSWGTALADGAPQVGPNGNNTGASPAAGVLTTVLGDAGKFLIARVSALAQDGRANMLSSPKLLTLDNVEAVIENLDTFFVRVAGNLEVNLFDVSVGTSLRVTPLIVSESGERQQVKLAVRIEDGALTGQTVDQVPVVRRSAITTQSFIADGQSLLIAGYTQESDSAGQTGVPGLSSIPVAGWLFKSSSKTRKRVERLYLLTPKVVAPS</sequence>
<accession>A0A3N7HK19</accession>
<keyword evidence="3" id="KW-0653">Protein transport</keyword>
<feature type="signal peptide" evidence="3">
    <location>
        <begin position="1"/>
        <end position="23"/>
    </location>
</feature>
<gene>
    <name evidence="3" type="primary">sctC</name>
    <name evidence="7" type="ORF">DZC73_27845</name>
</gene>
<dbReference type="EMBL" id="QUSW01000011">
    <property type="protein sequence ID" value="RQP21316.1"/>
    <property type="molecule type" value="Genomic_DNA"/>
</dbReference>
<keyword evidence="8" id="KW-1185">Reference proteome</keyword>
<dbReference type="InterPro" id="IPR004846">
    <property type="entry name" value="T2SS/T3SS_dom"/>
</dbReference>
<comment type="subcellular location">
    <subcellularLocation>
        <location evidence="1 3 4">Cell outer membrane</location>
    </subcellularLocation>
</comment>
<evidence type="ECO:0000256" key="4">
    <source>
        <dbReference type="RuleBase" id="RU004004"/>
    </source>
</evidence>
<dbReference type="RefSeq" id="WP_124543683.1">
    <property type="nucleotide sequence ID" value="NZ_QUSW01000011.1"/>
</dbReference>
<dbReference type="GO" id="GO:0030254">
    <property type="term" value="P:protein secretion by the type III secretion system"/>
    <property type="evidence" value="ECO:0007669"/>
    <property type="project" value="UniProtKB-UniRule"/>
</dbReference>
<keyword evidence="3" id="KW-0811">Translocation</keyword>
<dbReference type="InterPro" id="IPR005644">
    <property type="entry name" value="NolW-like"/>
</dbReference>
<evidence type="ECO:0000256" key="3">
    <source>
        <dbReference type="HAMAP-Rule" id="MF_02219"/>
    </source>
</evidence>
<evidence type="ECO:0000259" key="6">
    <source>
        <dbReference type="Pfam" id="PF03958"/>
    </source>
</evidence>
<evidence type="ECO:0000256" key="2">
    <source>
        <dbReference type="ARBA" id="ARBA00022729"/>
    </source>
</evidence>
<dbReference type="PANTHER" id="PTHR30332:SF5">
    <property type="entry name" value="SPI-1 TYPE 3 SECRETION SYSTEM SECRETIN"/>
    <property type="match status" value="1"/>
</dbReference>
<comment type="subunit">
    <text evidence="3">The core secretion machinery of the T3SS is composed of approximately 20 different proteins, including cytoplasmic components, a base, an export apparatus and a needle. This subunit is part of the base, which anchors the injectisome in the bacterial cell envelope. Forms a stable homooligomeric complex.</text>
</comment>
<keyword evidence="3" id="KW-0472">Membrane</keyword>
<dbReference type="GO" id="GO:0015627">
    <property type="term" value="C:type II protein secretion system complex"/>
    <property type="evidence" value="ECO:0007669"/>
    <property type="project" value="TreeGrafter"/>
</dbReference>
<keyword evidence="2 3" id="KW-0732">Signal</keyword>
<comment type="function">
    <text evidence="3">Component of the type III secretion system (T3SS), also called injectisome, which is used to inject bacterial effector proteins into eukaryotic host cells. Forms a ring-shaped multimeric structure with an apparent central pore in the outer membrane.</text>
</comment>
<proteinExistence type="inferred from homology"/>
<dbReference type="GO" id="GO:0009279">
    <property type="term" value="C:cell outer membrane"/>
    <property type="evidence" value="ECO:0007669"/>
    <property type="project" value="UniProtKB-SubCell"/>
</dbReference>
<dbReference type="Pfam" id="PF03958">
    <property type="entry name" value="Secretin_N"/>
    <property type="match status" value="2"/>
</dbReference>
<dbReference type="PANTHER" id="PTHR30332">
    <property type="entry name" value="PROBABLE GENERAL SECRETION PATHWAY PROTEIN D"/>
    <property type="match status" value="1"/>
</dbReference>
<reference evidence="7 8" key="1">
    <citation type="submission" date="2018-08" db="EMBL/GenBank/DDBJ databases">
        <authorList>
            <person name="Khan S.A."/>
            <person name="Jeon C.O."/>
            <person name="Chun B.H."/>
            <person name="Jeong S.E."/>
        </authorList>
    </citation>
    <scope>NUCLEOTIDE SEQUENCE [LARGE SCALE GENOMIC DNA]</scope>
    <source>
        <strain evidence="7 8">S-16</strain>
    </source>
</reference>
<feature type="domain" description="NolW-like" evidence="6">
    <location>
        <begin position="110"/>
        <end position="168"/>
    </location>
</feature>
<dbReference type="Gene3D" id="3.55.50.30">
    <property type="match status" value="1"/>
</dbReference>
<dbReference type="InterPro" id="IPR038591">
    <property type="entry name" value="NolW-like_sf"/>
</dbReference>
<evidence type="ECO:0000313" key="8">
    <source>
        <dbReference type="Proteomes" id="UP000267464"/>
    </source>
</evidence>
<protein>
    <recommendedName>
        <fullName evidence="3">Type 3 secretion system secretin</fullName>
        <shortName evidence="3">T3SS secretin</shortName>
    </recommendedName>
</protein>
<keyword evidence="3" id="KW-0998">Cell outer membrane</keyword>
<dbReference type="Pfam" id="PF00263">
    <property type="entry name" value="Secretin"/>
    <property type="match status" value="1"/>
</dbReference>
<evidence type="ECO:0000256" key="1">
    <source>
        <dbReference type="ARBA" id="ARBA00004442"/>
    </source>
</evidence>
<dbReference type="HAMAP" id="MF_02219">
    <property type="entry name" value="Type_III_secretin"/>
    <property type="match status" value="1"/>
</dbReference>
<feature type="domain" description="Type II/III secretion system secretin-like" evidence="5">
    <location>
        <begin position="397"/>
        <end position="555"/>
    </location>
</feature>